<protein>
    <recommendedName>
        <fullName evidence="1">Transposase IS204/IS1001/IS1096/IS1165 DDE domain-containing protein</fullName>
    </recommendedName>
</protein>
<feature type="domain" description="Transposase IS204/IS1001/IS1096/IS1165 DDE" evidence="1">
    <location>
        <begin position="2"/>
        <end position="122"/>
    </location>
</feature>
<gene>
    <name evidence="2" type="ORF">CA85_23430</name>
</gene>
<dbReference type="Proteomes" id="UP000318053">
    <property type="component" value="Unassembled WGS sequence"/>
</dbReference>
<accession>A0A5C5Y1S6</accession>
<proteinExistence type="predicted"/>
<name>A0A5C5Y1S6_9BACT</name>
<sequence length="191" mass="21844">MLLYNEENLSEDQQIELPILQKSDLRTRRAWALKENFRHFWDCGNAAAGQRFFDGWYGWAVRSRLESIKKVARMLKGHCPGLISYFNHGVTNALSEGFNSKIQSIKSAVRRFRSFKNYHLRILFWVHPAEACAEHSGSFFEYCHIQNENLQCARTLSGTTNRVAFSTLKVHCLSASQHGSVSFGGSVSPPW</sequence>
<dbReference type="AlphaFoldDB" id="A0A5C5Y1S6"/>
<keyword evidence="3" id="KW-1185">Reference proteome</keyword>
<comment type="caution">
    <text evidence="2">The sequence shown here is derived from an EMBL/GenBank/DDBJ whole genome shotgun (WGS) entry which is preliminary data.</text>
</comment>
<dbReference type="InterPro" id="IPR047951">
    <property type="entry name" value="Transpos_ISL3"/>
</dbReference>
<dbReference type="PANTHER" id="PTHR33498">
    <property type="entry name" value="TRANSPOSASE FOR INSERTION SEQUENCE ELEMENT IS1557"/>
    <property type="match status" value="1"/>
</dbReference>
<evidence type="ECO:0000259" key="1">
    <source>
        <dbReference type="Pfam" id="PF01610"/>
    </source>
</evidence>
<evidence type="ECO:0000313" key="3">
    <source>
        <dbReference type="Proteomes" id="UP000318053"/>
    </source>
</evidence>
<reference evidence="2 3" key="1">
    <citation type="submission" date="2019-02" db="EMBL/GenBank/DDBJ databases">
        <title>Deep-cultivation of Planctomycetes and their phenomic and genomic characterization uncovers novel biology.</title>
        <authorList>
            <person name="Wiegand S."/>
            <person name="Jogler M."/>
            <person name="Boedeker C."/>
            <person name="Pinto D."/>
            <person name="Vollmers J."/>
            <person name="Rivas-Marin E."/>
            <person name="Kohn T."/>
            <person name="Peeters S.H."/>
            <person name="Heuer A."/>
            <person name="Rast P."/>
            <person name="Oberbeckmann S."/>
            <person name="Bunk B."/>
            <person name="Jeske O."/>
            <person name="Meyerdierks A."/>
            <person name="Storesund J.E."/>
            <person name="Kallscheuer N."/>
            <person name="Luecker S."/>
            <person name="Lage O.M."/>
            <person name="Pohl T."/>
            <person name="Merkel B.J."/>
            <person name="Hornburger P."/>
            <person name="Mueller R.-W."/>
            <person name="Bruemmer F."/>
            <person name="Labrenz M."/>
            <person name="Spormann A.M."/>
            <person name="Op Den Camp H."/>
            <person name="Overmann J."/>
            <person name="Amann R."/>
            <person name="Jetten M.S.M."/>
            <person name="Mascher T."/>
            <person name="Medema M.H."/>
            <person name="Devos D.P."/>
            <person name="Kaster A.-K."/>
            <person name="Ovreas L."/>
            <person name="Rohde M."/>
            <person name="Galperin M.Y."/>
            <person name="Jogler C."/>
        </authorList>
    </citation>
    <scope>NUCLEOTIDE SEQUENCE [LARGE SCALE GENOMIC DNA]</scope>
    <source>
        <strain evidence="2 3">CA85</strain>
    </source>
</reference>
<evidence type="ECO:0000313" key="2">
    <source>
        <dbReference type="EMBL" id="TWT67492.1"/>
    </source>
</evidence>
<dbReference type="EMBL" id="SJPK01000004">
    <property type="protein sequence ID" value="TWT67492.1"/>
    <property type="molecule type" value="Genomic_DNA"/>
</dbReference>
<dbReference type="PANTHER" id="PTHR33498:SF1">
    <property type="entry name" value="TRANSPOSASE FOR INSERTION SEQUENCE ELEMENT IS1557"/>
    <property type="match status" value="1"/>
</dbReference>
<organism evidence="2 3">
    <name type="scientific">Allorhodopirellula solitaria</name>
    <dbReference type="NCBI Taxonomy" id="2527987"/>
    <lineage>
        <taxon>Bacteria</taxon>
        <taxon>Pseudomonadati</taxon>
        <taxon>Planctomycetota</taxon>
        <taxon>Planctomycetia</taxon>
        <taxon>Pirellulales</taxon>
        <taxon>Pirellulaceae</taxon>
        <taxon>Allorhodopirellula</taxon>
    </lineage>
</organism>
<dbReference type="Pfam" id="PF01610">
    <property type="entry name" value="DDE_Tnp_ISL3"/>
    <property type="match status" value="1"/>
</dbReference>
<dbReference type="InterPro" id="IPR002560">
    <property type="entry name" value="Transposase_DDE"/>
</dbReference>